<feature type="compositionally biased region" description="Basic and acidic residues" evidence="4">
    <location>
        <begin position="49"/>
        <end position="68"/>
    </location>
</feature>
<name>A0ABR6GVP7_9BURK</name>
<dbReference type="PANTHER" id="PTHR30097:SF4">
    <property type="entry name" value="SLR6042 PROTEIN"/>
    <property type="match status" value="1"/>
</dbReference>
<gene>
    <name evidence="10" type="ORF">FHS28_003588</name>
</gene>
<dbReference type="PANTHER" id="PTHR30097">
    <property type="entry name" value="CATION EFFLUX SYSTEM PROTEIN CUSB"/>
    <property type="match status" value="1"/>
</dbReference>
<dbReference type="NCBIfam" id="TIGR01730">
    <property type="entry name" value="RND_mfp"/>
    <property type="match status" value="1"/>
</dbReference>
<dbReference type="InterPro" id="IPR058649">
    <property type="entry name" value="CzcB_C"/>
</dbReference>
<dbReference type="Pfam" id="PF25973">
    <property type="entry name" value="BSH_CzcB"/>
    <property type="match status" value="1"/>
</dbReference>
<dbReference type="EMBL" id="JACHXO010000006">
    <property type="protein sequence ID" value="MBB3196178.1"/>
    <property type="molecule type" value="Genomic_DNA"/>
</dbReference>
<evidence type="ECO:0000259" key="6">
    <source>
        <dbReference type="Pfam" id="PF25893"/>
    </source>
</evidence>
<evidence type="ECO:0000256" key="2">
    <source>
        <dbReference type="ARBA" id="ARBA00022448"/>
    </source>
</evidence>
<protein>
    <submittedName>
        <fullName evidence="10">Cobalt-zinc-cadmium efflux system membrane fusion protein</fullName>
    </submittedName>
</protein>
<dbReference type="Pfam" id="PF25975">
    <property type="entry name" value="CzcB_C"/>
    <property type="match status" value="1"/>
</dbReference>
<evidence type="ECO:0000256" key="4">
    <source>
        <dbReference type="SAM" id="MobiDB-lite"/>
    </source>
</evidence>
<dbReference type="InterPro" id="IPR006143">
    <property type="entry name" value="RND_pump_MFP"/>
</dbReference>
<reference evidence="10 11" key="1">
    <citation type="submission" date="2020-08" db="EMBL/GenBank/DDBJ databases">
        <title>Genomic Encyclopedia of Type Strains, Phase III (KMG-III): the genomes of soil and plant-associated and newly described type strains.</title>
        <authorList>
            <person name="Whitman W."/>
        </authorList>
    </citation>
    <scope>NUCLEOTIDE SEQUENCE [LARGE SCALE GENOMIC DNA]</scope>
    <source>
        <strain evidence="10 11">CECT 7247</strain>
    </source>
</reference>
<dbReference type="Pfam" id="PF25893">
    <property type="entry name" value="HH_CzcB"/>
    <property type="match status" value="1"/>
</dbReference>
<comment type="caution">
    <text evidence="10">The sequence shown here is derived from an EMBL/GenBank/DDBJ whole genome shotgun (WGS) entry which is preliminary data.</text>
</comment>
<dbReference type="InterPro" id="IPR051909">
    <property type="entry name" value="MFP_Cation_Efflux"/>
</dbReference>
<comment type="similarity">
    <text evidence="1">Belongs to the membrane fusion protein (MFP) (TC 8.A.1) family.</text>
</comment>
<feature type="domain" description="CzcB-like barrel-sandwich hybrid" evidence="8">
    <location>
        <begin position="143"/>
        <end position="285"/>
    </location>
</feature>
<feature type="domain" description="CzcB-like alpha-helical hairpin" evidence="6">
    <location>
        <begin position="181"/>
        <end position="240"/>
    </location>
</feature>
<evidence type="ECO:0000256" key="5">
    <source>
        <dbReference type="SAM" id="Phobius"/>
    </source>
</evidence>
<feature type="domain" description="CusB-like beta-barrel" evidence="7">
    <location>
        <begin position="288"/>
        <end position="363"/>
    </location>
</feature>
<dbReference type="RefSeq" id="WP_088453198.1">
    <property type="nucleotide sequence ID" value="NZ_JACHXO010000006.1"/>
</dbReference>
<feature type="region of interest" description="Disordered" evidence="4">
    <location>
        <begin position="46"/>
        <end position="102"/>
    </location>
</feature>
<dbReference type="InterPro" id="IPR058648">
    <property type="entry name" value="HH_CzcB-like"/>
</dbReference>
<evidence type="ECO:0000313" key="11">
    <source>
        <dbReference type="Proteomes" id="UP000574369"/>
    </source>
</evidence>
<sequence>MNFNNDSKEPSRPRVPKKQAVAIAVVLALGVMAGVGIMTFAGKSSGEASHAHEEAEGHGDGEHHDDAKTASAKGGHADAKAHADGEHHKEAGMEAGKEEHEGSISLTPEQQTSAGIVVEAAKPATLTATYQLPGEVTFNEDTTAHVVPRVPGVVESVPVALGQTVRKGQVLAVLNSPTVSDQRAELQAAQKRLQLARTTYEREKSLFEARISPQQDVQVAEQAMQEAEIAVTNARQKLQAVGATVSSGSLNRYELRAPFDGTIVEKHIALGEQVREDANVFTVADLRTVWAQISVPAKDLPLVRVGDSVTVRATAFEQSAVGKVAYVGSLIGESTRTAQARVTLQNPNAAWRPGLFVNVEMKRDSFEAPITVTTDAVQTVEDKPVVFVKTATGFIAQPVQVGRTDGQRVEIVQGIKAGVSYIAVGSFIAKAELGKSTASHAH</sequence>
<evidence type="ECO:0000259" key="9">
    <source>
        <dbReference type="Pfam" id="PF25975"/>
    </source>
</evidence>
<keyword evidence="5" id="KW-0812">Transmembrane</keyword>
<organism evidence="10 11">
    <name type="scientific">Roseateles terrae</name>
    <dbReference type="NCBI Taxonomy" id="431060"/>
    <lineage>
        <taxon>Bacteria</taxon>
        <taxon>Pseudomonadati</taxon>
        <taxon>Pseudomonadota</taxon>
        <taxon>Betaproteobacteria</taxon>
        <taxon>Burkholderiales</taxon>
        <taxon>Sphaerotilaceae</taxon>
        <taxon>Roseateles</taxon>
    </lineage>
</organism>
<keyword evidence="2" id="KW-0813">Transport</keyword>
<dbReference type="InterPro" id="IPR058792">
    <property type="entry name" value="Beta-barrel_RND_2"/>
</dbReference>
<evidence type="ECO:0000259" key="8">
    <source>
        <dbReference type="Pfam" id="PF25973"/>
    </source>
</evidence>
<dbReference type="Gene3D" id="2.40.30.170">
    <property type="match status" value="1"/>
</dbReference>
<evidence type="ECO:0000256" key="3">
    <source>
        <dbReference type="SAM" id="Coils"/>
    </source>
</evidence>
<dbReference type="Pfam" id="PF25954">
    <property type="entry name" value="Beta-barrel_RND_2"/>
    <property type="match status" value="1"/>
</dbReference>
<evidence type="ECO:0000313" key="10">
    <source>
        <dbReference type="EMBL" id="MBB3196178.1"/>
    </source>
</evidence>
<dbReference type="SUPFAM" id="SSF111369">
    <property type="entry name" value="HlyD-like secretion proteins"/>
    <property type="match status" value="1"/>
</dbReference>
<dbReference type="Proteomes" id="UP000574369">
    <property type="component" value="Unassembled WGS sequence"/>
</dbReference>
<feature type="domain" description="CzcB-like C-terminal circularly permuted SH3-like" evidence="9">
    <location>
        <begin position="370"/>
        <end position="430"/>
    </location>
</feature>
<proteinExistence type="inferred from homology"/>
<keyword evidence="5" id="KW-1133">Transmembrane helix</keyword>
<dbReference type="Gene3D" id="1.10.287.470">
    <property type="entry name" value="Helix hairpin bin"/>
    <property type="match status" value="1"/>
</dbReference>
<dbReference type="Gene3D" id="2.40.420.20">
    <property type="match status" value="1"/>
</dbReference>
<evidence type="ECO:0000259" key="7">
    <source>
        <dbReference type="Pfam" id="PF25954"/>
    </source>
</evidence>
<feature type="transmembrane region" description="Helical" evidence="5">
    <location>
        <begin position="20"/>
        <end position="41"/>
    </location>
</feature>
<dbReference type="Gene3D" id="2.40.50.100">
    <property type="match status" value="1"/>
</dbReference>
<accession>A0ABR6GVP7</accession>
<keyword evidence="5" id="KW-0472">Membrane</keyword>
<keyword evidence="3" id="KW-0175">Coiled coil</keyword>
<feature type="compositionally biased region" description="Basic and acidic residues" evidence="4">
    <location>
        <begin position="75"/>
        <end position="102"/>
    </location>
</feature>
<feature type="coiled-coil region" evidence="3">
    <location>
        <begin position="179"/>
        <end position="237"/>
    </location>
</feature>
<dbReference type="InterPro" id="IPR058647">
    <property type="entry name" value="BSH_CzcB-like"/>
</dbReference>
<keyword evidence="11" id="KW-1185">Reference proteome</keyword>
<evidence type="ECO:0000256" key="1">
    <source>
        <dbReference type="ARBA" id="ARBA00009477"/>
    </source>
</evidence>